<dbReference type="FunFam" id="3.40.50.300:FF:000108">
    <property type="entry name" value="ATP-dependent RNA helicase RhlE"/>
    <property type="match status" value="1"/>
</dbReference>
<dbReference type="PROSITE" id="PS51195">
    <property type="entry name" value="Q_MOTIF"/>
    <property type="match status" value="1"/>
</dbReference>
<evidence type="ECO:0000256" key="11">
    <source>
        <dbReference type="PROSITE-ProRule" id="PRU00552"/>
    </source>
</evidence>
<feature type="compositionally biased region" description="Basic and acidic residues" evidence="12">
    <location>
        <begin position="456"/>
        <end position="479"/>
    </location>
</feature>
<dbReference type="SUPFAM" id="SSF52540">
    <property type="entry name" value="P-loop containing nucleoside triphosphate hydrolases"/>
    <property type="match status" value="1"/>
</dbReference>
<dbReference type="HAMAP" id="MF_00964">
    <property type="entry name" value="DEAD_helicase_DeaD"/>
    <property type="match status" value="1"/>
</dbReference>
<dbReference type="SMART" id="SM00490">
    <property type="entry name" value="HELICc"/>
    <property type="match status" value="1"/>
</dbReference>
<keyword evidence="6 10" id="KW-0067">ATP-binding</keyword>
<dbReference type="GO" id="GO:0006401">
    <property type="term" value="P:RNA catabolic process"/>
    <property type="evidence" value="ECO:0007669"/>
    <property type="project" value="UniProtKB-UniRule"/>
</dbReference>
<evidence type="ECO:0000256" key="6">
    <source>
        <dbReference type="ARBA" id="ARBA00022840"/>
    </source>
</evidence>
<dbReference type="InterPro" id="IPR001650">
    <property type="entry name" value="Helicase_C-like"/>
</dbReference>
<dbReference type="CDD" id="cd12499">
    <property type="entry name" value="RRM_EcCsdA_like"/>
    <property type="match status" value="1"/>
</dbReference>
<keyword evidence="3 10" id="KW-0547">Nucleotide-binding</keyword>
<sequence length="599" mass="65697">MTTSDPTPTTFAALGLSAPVLTALSEIGYETPSPIQAACIPHLMAGGDLLGEAQTGTGKTAAFALPALELIDASRRIPQVLVLTPTRELAIQVAEAFQTYARYLRDFHVVPLYGGQSMVVQLRQLSRGAQVIVGTPGRLMDHLKRGSLKLDELKVMVLDEADEMLRMGFIEDVEWILSHTPSTRQTALFSATMPSVIRSVAQRHQRNPIEVKIKSATSTVAAIRQSYWMVRGHDKLDVLTRILEAEDELDAAIIFVRTKVATDELANKLEARGHAAAALNGDMTQGLRERVVNQLKSGQIDIVVATDVAARGLDVPRVSHVINYDVPYDTEAYVHRIGRTGRAGRTGHAILFITAREQRMLRAIEHATRQKIALLTLPTRSEMADRRVSKFKQEVLDVLEKEELHFFMEVVGQLRDENDLKAHSIAAALAFIAQRDKPLQLDNTKGSDLPTTSEVRAPDARAPREKRDEAPGRRRDAADGKLRPYRIEVGRQHGVTPKEIVGAIANEGGLSGGQIGQIHLFDDFSLVELPSDLSNETLATLKRTRVCQQALQIQADDSTPMPAKRFGTKPGASKRPGAPGAPGKKPFKGGKPFIKRPKE</sequence>
<evidence type="ECO:0000256" key="5">
    <source>
        <dbReference type="ARBA" id="ARBA00022806"/>
    </source>
</evidence>
<dbReference type="InterPro" id="IPR057325">
    <property type="entry name" value="DeaD_dimer"/>
</dbReference>
<dbReference type="InterPro" id="IPR034415">
    <property type="entry name" value="CsdA_RRM"/>
</dbReference>
<dbReference type="InterPro" id="IPR044742">
    <property type="entry name" value="DEAD/DEAH_RhlB"/>
</dbReference>
<dbReference type="Pfam" id="PF00271">
    <property type="entry name" value="Helicase_C"/>
    <property type="match status" value="1"/>
</dbReference>
<evidence type="ECO:0000256" key="10">
    <source>
        <dbReference type="HAMAP-Rule" id="MF_00964"/>
    </source>
</evidence>
<dbReference type="PROSITE" id="PS51194">
    <property type="entry name" value="HELICASE_CTER"/>
    <property type="match status" value="1"/>
</dbReference>
<dbReference type="GO" id="GO:0005829">
    <property type="term" value="C:cytosol"/>
    <property type="evidence" value="ECO:0007669"/>
    <property type="project" value="TreeGrafter"/>
</dbReference>
<dbReference type="InterPro" id="IPR027417">
    <property type="entry name" value="P-loop_NTPase"/>
</dbReference>
<dbReference type="Proteomes" id="UP000319502">
    <property type="component" value="Unassembled WGS sequence"/>
</dbReference>
<feature type="domain" description="Helicase ATP-binding" evidence="13">
    <location>
        <begin position="40"/>
        <end position="211"/>
    </location>
</feature>
<dbReference type="Pfam" id="PF00270">
    <property type="entry name" value="DEAD"/>
    <property type="match status" value="1"/>
</dbReference>
<dbReference type="Gene3D" id="3.30.70.330">
    <property type="match status" value="1"/>
</dbReference>
<dbReference type="EMBL" id="VMNK01000015">
    <property type="protein sequence ID" value="TVO53128.1"/>
    <property type="molecule type" value="Genomic_DNA"/>
</dbReference>
<dbReference type="FunFam" id="3.30.70.330:FF:000068">
    <property type="entry name" value="ATP-dependent RNA helicase DeaD"/>
    <property type="match status" value="1"/>
</dbReference>
<feature type="domain" description="Helicase C-terminal" evidence="14">
    <location>
        <begin position="237"/>
        <end position="383"/>
    </location>
</feature>
<dbReference type="InterPro" id="IPR011545">
    <property type="entry name" value="DEAD/DEAH_box_helicase_dom"/>
</dbReference>
<feature type="compositionally biased region" description="Low complexity" evidence="12">
    <location>
        <begin position="569"/>
        <end position="584"/>
    </location>
</feature>
<evidence type="ECO:0000313" key="16">
    <source>
        <dbReference type="EMBL" id="TVO53128.1"/>
    </source>
</evidence>
<evidence type="ECO:0000259" key="14">
    <source>
        <dbReference type="PROSITE" id="PS51194"/>
    </source>
</evidence>
<keyword evidence="8 10" id="KW-0346">Stress response</keyword>
<evidence type="ECO:0000256" key="8">
    <source>
        <dbReference type="ARBA" id="ARBA00023016"/>
    </source>
</evidence>
<dbReference type="EC" id="3.6.4.13" evidence="10"/>
<dbReference type="InterPro" id="IPR000629">
    <property type="entry name" value="RNA-helicase_DEAD-box_CS"/>
</dbReference>
<feature type="region of interest" description="Disordered" evidence="12">
    <location>
        <begin position="440"/>
        <end position="479"/>
    </location>
</feature>
<keyword evidence="7 10" id="KW-0694">RNA-binding</keyword>
<dbReference type="GO" id="GO:0070417">
    <property type="term" value="P:cellular response to cold"/>
    <property type="evidence" value="ECO:0007669"/>
    <property type="project" value="InterPro"/>
</dbReference>
<reference evidence="16 17" key="1">
    <citation type="submission" date="2019-07" db="EMBL/GenBank/DDBJ databases">
        <title>The pathways for chlorine oxyanion respiration interact through the shared metabolite chlorate.</title>
        <authorList>
            <person name="Barnum T.P."/>
            <person name="Cheng Y."/>
            <person name="Hill K.A."/>
            <person name="Lucas L.N."/>
            <person name="Carlson H.K."/>
            <person name="Coates J.D."/>
        </authorList>
    </citation>
    <scope>NUCLEOTIDE SEQUENCE [LARGE SCALE GENOMIC DNA]</scope>
    <source>
        <strain evidence="16 17">SFB-3</strain>
    </source>
</reference>
<dbReference type="InterPro" id="IPR028618">
    <property type="entry name" value="DEAD_helicase_DeaD"/>
</dbReference>
<feature type="compositionally biased region" description="Basic residues" evidence="12">
    <location>
        <begin position="585"/>
        <end position="599"/>
    </location>
</feature>
<dbReference type="GO" id="GO:0005840">
    <property type="term" value="C:ribosome"/>
    <property type="evidence" value="ECO:0007669"/>
    <property type="project" value="TreeGrafter"/>
</dbReference>
<dbReference type="Pfam" id="PF03880">
    <property type="entry name" value="DbpA"/>
    <property type="match status" value="1"/>
</dbReference>
<dbReference type="GO" id="GO:0033592">
    <property type="term" value="F:RNA strand annealing activity"/>
    <property type="evidence" value="ECO:0007669"/>
    <property type="project" value="TreeGrafter"/>
</dbReference>
<dbReference type="InterPro" id="IPR012677">
    <property type="entry name" value="Nucleotide-bd_a/b_plait_sf"/>
</dbReference>
<dbReference type="PANTHER" id="PTHR47963">
    <property type="entry name" value="DEAD-BOX ATP-DEPENDENT RNA HELICASE 47, MITOCHONDRIAL"/>
    <property type="match status" value="1"/>
</dbReference>
<dbReference type="Gene3D" id="3.40.50.300">
    <property type="entry name" value="P-loop containing nucleotide triphosphate hydrolases"/>
    <property type="match status" value="2"/>
</dbReference>
<dbReference type="AlphaFoldDB" id="A0A557QJP1"/>
<evidence type="ECO:0000256" key="2">
    <source>
        <dbReference type="ARBA" id="ARBA00022490"/>
    </source>
</evidence>
<gene>
    <name evidence="10" type="primary">deaD</name>
    <name evidence="10" type="synonym">csdA</name>
    <name evidence="16" type="ORF">FHP91_15105</name>
</gene>
<dbReference type="OrthoDB" id="5297934at2"/>
<dbReference type="PROSITE" id="PS51192">
    <property type="entry name" value="HELICASE_ATP_BIND_1"/>
    <property type="match status" value="1"/>
</dbReference>
<feature type="compositionally biased region" description="Polar residues" evidence="12">
    <location>
        <begin position="441"/>
        <end position="454"/>
    </location>
</feature>
<dbReference type="RefSeq" id="WP_144310375.1">
    <property type="nucleotide sequence ID" value="NZ_VMNK01000015.1"/>
</dbReference>
<dbReference type="InterPro" id="IPR014001">
    <property type="entry name" value="Helicase_ATP-bd"/>
</dbReference>
<protein>
    <recommendedName>
        <fullName evidence="10">ATP-dependent RNA helicase DeaD</fullName>
        <ecNumber evidence="10">3.6.4.13</ecNumber>
    </recommendedName>
    <alternativeName>
        <fullName evidence="10">Cold-shock DEAD box protein A</fullName>
    </alternativeName>
</protein>
<evidence type="ECO:0000256" key="4">
    <source>
        <dbReference type="ARBA" id="ARBA00022801"/>
    </source>
</evidence>
<evidence type="ECO:0000259" key="13">
    <source>
        <dbReference type="PROSITE" id="PS51192"/>
    </source>
</evidence>
<dbReference type="InterPro" id="IPR014014">
    <property type="entry name" value="RNA_helicase_DEAD_Q_motif"/>
</dbReference>
<comment type="function">
    <text evidence="10">DEAD-box RNA helicase involved in various cellular processes at low temperature, including ribosome biogenesis, mRNA degradation and translation initiation.</text>
</comment>
<evidence type="ECO:0000313" key="17">
    <source>
        <dbReference type="Proteomes" id="UP000319502"/>
    </source>
</evidence>
<organism evidence="16 17">
    <name type="scientific">Denitromonas halophila</name>
    <dbReference type="NCBI Taxonomy" id="1629404"/>
    <lineage>
        <taxon>Bacteria</taxon>
        <taxon>Pseudomonadati</taxon>
        <taxon>Pseudomonadota</taxon>
        <taxon>Betaproteobacteria</taxon>
        <taxon>Rhodocyclales</taxon>
        <taxon>Zoogloeaceae</taxon>
        <taxon>Denitromonas</taxon>
    </lineage>
</organism>
<name>A0A557QJP1_9RHOO</name>
<dbReference type="GO" id="GO:0016887">
    <property type="term" value="F:ATP hydrolysis activity"/>
    <property type="evidence" value="ECO:0007669"/>
    <property type="project" value="RHEA"/>
</dbReference>
<keyword evidence="17" id="KW-1185">Reference proteome</keyword>
<keyword evidence="5 10" id="KW-0347">Helicase</keyword>
<evidence type="ECO:0000256" key="7">
    <source>
        <dbReference type="ARBA" id="ARBA00022884"/>
    </source>
</evidence>
<evidence type="ECO:0000259" key="15">
    <source>
        <dbReference type="PROSITE" id="PS51195"/>
    </source>
</evidence>
<dbReference type="PANTHER" id="PTHR47963:SF8">
    <property type="entry name" value="ATP-DEPENDENT RNA HELICASE DEAD"/>
    <property type="match status" value="1"/>
</dbReference>
<dbReference type="CDD" id="cd18787">
    <property type="entry name" value="SF2_C_DEAD"/>
    <property type="match status" value="1"/>
</dbReference>
<keyword evidence="4 10" id="KW-0378">Hydrolase</keyword>
<dbReference type="InterPro" id="IPR050547">
    <property type="entry name" value="DEAD_box_RNA_helicases"/>
</dbReference>
<dbReference type="PROSITE" id="PS00039">
    <property type="entry name" value="DEAD_ATP_HELICASE"/>
    <property type="match status" value="1"/>
</dbReference>
<dbReference type="GO" id="GO:0003724">
    <property type="term" value="F:RNA helicase activity"/>
    <property type="evidence" value="ECO:0007669"/>
    <property type="project" value="UniProtKB-UniRule"/>
</dbReference>
<dbReference type="Pfam" id="PF25399">
    <property type="entry name" value="DeaD_dimer"/>
    <property type="match status" value="1"/>
</dbReference>
<evidence type="ECO:0000256" key="1">
    <source>
        <dbReference type="ARBA" id="ARBA00004496"/>
    </source>
</evidence>
<accession>A0A557QJP1</accession>
<feature type="short sequence motif" description="Q motif" evidence="11">
    <location>
        <begin position="9"/>
        <end position="37"/>
    </location>
</feature>
<dbReference type="SMART" id="SM00487">
    <property type="entry name" value="DEXDc"/>
    <property type="match status" value="1"/>
</dbReference>
<comment type="caution">
    <text evidence="16">The sequence shown here is derived from an EMBL/GenBank/DDBJ whole genome shotgun (WGS) entry which is preliminary data.</text>
</comment>
<dbReference type="GO" id="GO:0005524">
    <property type="term" value="F:ATP binding"/>
    <property type="evidence" value="ECO:0007669"/>
    <property type="project" value="UniProtKB-UniRule"/>
</dbReference>
<feature type="region of interest" description="Disordered" evidence="12">
    <location>
        <begin position="555"/>
        <end position="599"/>
    </location>
</feature>
<comment type="subcellular location">
    <subcellularLocation>
        <location evidence="1 10">Cytoplasm</location>
    </subcellularLocation>
</comment>
<keyword evidence="2 10" id="KW-0963">Cytoplasm</keyword>
<evidence type="ECO:0000256" key="9">
    <source>
        <dbReference type="ARBA" id="ARBA00047984"/>
    </source>
</evidence>
<comment type="catalytic activity">
    <reaction evidence="9 10">
        <text>ATP + H2O = ADP + phosphate + H(+)</text>
        <dbReference type="Rhea" id="RHEA:13065"/>
        <dbReference type="ChEBI" id="CHEBI:15377"/>
        <dbReference type="ChEBI" id="CHEBI:15378"/>
        <dbReference type="ChEBI" id="CHEBI:30616"/>
        <dbReference type="ChEBI" id="CHEBI:43474"/>
        <dbReference type="ChEBI" id="CHEBI:456216"/>
        <dbReference type="EC" id="3.6.4.13"/>
    </reaction>
</comment>
<comment type="similarity">
    <text evidence="10">Belongs to the DEAD box helicase family. DeaD/CsdA subfamily.</text>
</comment>
<feature type="domain" description="DEAD-box RNA helicase Q" evidence="15">
    <location>
        <begin position="9"/>
        <end position="37"/>
    </location>
</feature>
<dbReference type="GO" id="GO:0000027">
    <property type="term" value="P:ribosomal large subunit assembly"/>
    <property type="evidence" value="ECO:0007669"/>
    <property type="project" value="UniProtKB-UniRule"/>
</dbReference>
<proteinExistence type="inferred from homology"/>
<dbReference type="CDD" id="cd00268">
    <property type="entry name" value="DEADc"/>
    <property type="match status" value="1"/>
</dbReference>
<evidence type="ECO:0000256" key="12">
    <source>
        <dbReference type="SAM" id="MobiDB-lite"/>
    </source>
</evidence>
<evidence type="ECO:0000256" key="3">
    <source>
        <dbReference type="ARBA" id="ARBA00022741"/>
    </source>
</evidence>
<dbReference type="InterPro" id="IPR005580">
    <property type="entry name" value="DbpA/CsdA_RNA-bd_dom"/>
</dbReference>